<evidence type="ECO:0000259" key="1">
    <source>
        <dbReference type="Pfam" id="PF01636"/>
    </source>
</evidence>
<proteinExistence type="predicted"/>
<accession>A0A409Y404</accession>
<dbReference type="Pfam" id="PF01636">
    <property type="entry name" value="APH"/>
    <property type="match status" value="1"/>
</dbReference>
<dbReference type="InterPro" id="IPR051678">
    <property type="entry name" value="AGP_Transferase"/>
</dbReference>
<reference evidence="2 3" key="1">
    <citation type="journal article" date="2018" name="Evol. Lett.">
        <title>Horizontal gene cluster transfer increased hallucinogenic mushroom diversity.</title>
        <authorList>
            <person name="Reynolds H.T."/>
            <person name="Vijayakumar V."/>
            <person name="Gluck-Thaler E."/>
            <person name="Korotkin H.B."/>
            <person name="Matheny P.B."/>
            <person name="Slot J.C."/>
        </authorList>
    </citation>
    <scope>NUCLEOTIDE SEQUENCE [LARGE SCALE GENOMIC DNA]</scope>
    <source>
        <strain evidence="2 3">SRW20</strain>
    </source>
</reference>
<dbReference type="Proteomes" id="UP000284706">
    <property type="component" value="Unassembled WGS sequence"/>
</dbReference>
<dbReference type="EMBL" id="NHYE01001204">
    <property type="protein sequence ID" value="PPQ97747.1"/>
    <property type="molecule type" value="Genomic_DNA"/>
</dbReference>
<name>A0A409Y404_9AGAR</name>
<dbReference type="InterPro" id="IPR002575">
    <property type="entry name" value="Aminoglycoside_PTrfase"/>
</dbReference>
<comment type="caution">
    <text evidence="2">The sequence shown here is derived from an EMBL/GenBank/DDBJ whole genome shotgun (WGS) entry which is preliminary data.</text>
</comment>
<dbReference type="InterPro" id="IPR011009">
    <property type="entry name" value="Kinase-like_dom_sf"/>
</dbReference>
<dbReference type="InParanoid" id="A0A409Y404"/>
<evidence type="ECO:0000313" key="3">
    <source>
        <dbReference type="Proteomes" id="UP000284706"/>
    </source>
</evidence>
<organism evidence="2 3">
    <name type="scientific">Gymnopilus dilepis</name>
    <dbReference type="NCBI Taxonomy" id="231916"/>
    <lineage>
        <taxon>Eukaryota</taxon>
        <taxon>Fungi</taxon>
        <taxon>Dikarya</taxon>
        <taxon>Basidiomycota</taxon>
        <taxon>Agaricomycotina</taxon>
        <taxon>Agaricomycetes</taxon>
        <taxon>Agaricomycetidae</taxon>
        <taxon>Agaricales</taxon>
        <taxon>Agaricineae</taxon>
        <taxon>Hymenogastraceae</taxon>
        <taxon>Gymnopilus</taxon>
    </lineage>
</organism>
<keyword evidence="3" id="KW-1185">Reference proteome</keyword>
<sequence length="220" mass="24925">VPQGIGSAFFQVDEADDTSVLSVGPIVAANIEYSHSRVMYSMSEYLRFLLGVKRRSIEGMQPEESQRAETVISLMEKHVIAIAESIHEPSLLRHVLVHADPHGHNILVGDNGDITGIIDWEFNYISPAILAVDYPLWLSSEGRLDPRFASDFQLWEESPPERQRLCHFFETELNRRSPELYHCLDKGRVLRAAVGWLLDTLPDLGFDRMGSWAKATFFEG</sequence>
<dbReference type="SUPFAM" id="SSF56112">
    <property type="entry name" value="Protein kinase-like (PK-like)"/>
    <property type="match status" value="1"/>
</dbReference>
<dbReference type="PANTHER" id="PTHR21310:SF13">
    <property type="entry name" value="AMINOGLYCOSIDE PHOSPHOTRANSFERASE DOMAIN-CONTAINING PROTEIN"/>
    <property type="match status" value="1"/>
</dbReference>
<protein>
    <recommendedName>
        <fullName evidence="1">Aminoglycoside phosphotransferase domain-containing protein</fullName>
    </recommendedName>
</protein>
<feature type="non-terminal residue" evidence="2">
    <location>
        <position position="1"/>
    </location>
</feature>
<dbReference type="PANTHER" id="PTHR21310">
    <property type="entry name" value="AMINOGLYCOSIDE PHOSPHOTRANSFERASE-RELATED-RELATED"/>
    <property type="match status" value="1"/>
</dbReference>
<gene>
    <name evidence="2" type="ORF">CVT26_001779</name>
</gene>
<dbReference type="OrthoDB" id="10003767at2759"/>
<dbReference type="Gene3D" id="3.90.1200.10">
    <property type="match status" value="1"/>
</dbReference>
<feature type="domain" description="Aminoglycoside phosphotransferase" evidence="1">
    <location>
        <begin position="75"/>
        <end position="128"/>
    </location>
</feature>
<dbReference type="AlphaFoldDB" id="A0A409Y404"/>
<evidence type="ECO:0000313" key="2">
    <source>
        <dbReference type="EMBL" id="PPQ97747.1"/>
    </source>
</evidence>